<protein>
    <recommendedName>
        <fullName evidence="4">MARVEL domain-containing protein</fullName>
    </recommendedName>
</protein>
<name>A0A2K1QIF0_9PEZI</name>
<evidence type="ECO:0008006" key="4">
    <source>
        <dbReference type="Google" id="ProtNLM"/>
    </source>
</evidence>
<reference evidence="2 3" key="1">
    <citation type="submission" date="2017-06" db="EMBL/GenBank/DDBJ databases">
        <title>Draft genome sequence of a variant of Elsinoe murrayae.</title>
        <authorList>
            <person name="Cheng Q."/>
        </authorList>
    </citation>
    <scope>NUCLEOTIDE SEQUENCE [LARGE SCALE GENOMIC DNA]</scope>
    <source>
        <strain evidence="2 3">CQ-2017a</strain>
    </source>
</reference>
<sequence>MFEGGLPFTRTRTAPTGYEKVRMLFHGIRCIQLLSSIIVGSILIWFAWWLTHDRLGLPWTFIILLVSSFLTVIILTATLCFHCLTGLNPRLNLVLNSSMLFLWALGFSFLTYWSYNTLKSSCSIAQWQDADGVKVCECYKGLFSFALFGLLSTAAALGLDVHIYRLSSRFGKHTRLDNLETKPRTVVDARGPYADAHNARSVEGMDDYPSRHSDAFEVPSAGYGANPAQKKPLMQYGQDDAFDFDTGYHGGHEERVLGTPK</sequence>
<keyword evidence="1" id="KW-0472">Membrane</keyword>
<dbReference type="OrthoDB" id="5344006at2759"/>
<feature type="transmembrane region" description="Helical" evidence="1">
    <location>
        <begin position="30"/>
        <end position="50"/>
    </location>
</feature>
<keyword evidence="3" id="KW-1185">Reference proteome</keyword>
<evidence type="ECO:0000313" key="3">
    <source>
        <dbReference type="Proteomes" id="UP000243797"/>
    </source>
</evidence>
<organism evidence="2 3">
    <name type="scientific">Sphaceloma murrayae</name>
    <dbReference type="NCBI Taxonomy" id="2082308"/>
    <lineage>
        <taxon>Eukaryota</taxon>
        <taxon>Fungi</taxon>
        <taxon>Dikarya</taxon>
        <taxon>Ascomycota</taxon>
        <taxon>Pezizomycotina</taxon>
        <taxon>Dothideomycetes</taxon>
        <taxon>Dothideomycetidae</taxon>
        <taxon>Myriangiales</taxon>
        <taxon>Elsinoaceae</taxon>
        <taxon>Sphaceloma</taxon>
    </lineage>
</organism>
<dbReference type="Proteomes" id="UP000243797">
    <property type="component" value="Unassembled WGS sequence"/>
</dbReference>
<keyword evidence="1" id="KW-0812">Transmembrane</keyword>
<feature type="transmembrane region" description="Helical" evidence="1">
    <location>
        <begin position="142"/>
        <end position="163"/>
    </location>
</feature>
<keyword evidence="1" id="KW-1133">Transmembrane helix</keyword>
<gene>
    <name evidence="2" type="ORF">CAC42_2177</name>
</gene>
<dbReference type="AlphaFoldDB" id="A0A2K1QIF0"/>
<evidence type="ECO:0000313" key="2">
    <source>
        <dbReference type="EMBL" id="PNS14948.1"/>
    </source>
</evidence>
<accession>A0A2K1QIF0</accession>
<dbReference type="InParanoid" id="A0A2K1QIF0"/>
<comment type="caution">
    <text evidence="2">The sequence shown here is derived from an EMBL/GenBank/DDBJ whole genome shotgun (WGS) entry which is preliminary data.</text>
</comment>
<feature type="transmembrane region" description="Helical" evidence="1">
    <location>
        <begin position="93"/>
        <end position="113"/>
    </location>
</feature>
<dbReference type="EMBL" id="NKHZ01000081">
    <property type="protein sequence ID" value="PNS14948.1"/>
    <property type="molecule type" value="Genomic_DNA"/>
</dbReference>
<feature type="transmembrane region" description="Helical" evidence="1">
    <location>
        <begin position="56"/>
        <end position="81"/>
    </location>
</feature>
<proteinExistence type="predicted"/>
<evidence type="ECO:0000256" key="1">
    <source>
        <dbReference type="SAM" id="Phobius"/>
    </source>
</evidence>